<dbReference type="PROSITE" id="PS50244">
    <property type="entry name" value="S5A_REDUCTASE"/>
    <property type="match status" value="1"/>
</dbReference>
<evidence type="ECO:0000256" key="11">
    <source>
        <dbReference type="ARBA" id="ARBA00023136"/>
    </source>
</evidence>
<dbReference type="GO" id="GO:0016705">
    <property type="term" value="F:oxidoreductase activity, acting on paired donors, with incorporation or reduction of molecular oxygen"/>
    <property type="evidence" value="ECO:0007669"/>
    <property type="project" value="InterPro"/>
</dbReference>
<dbReference type="InterPro" id="IPR017972">
    <property type="entry name" value="Cyt_P450_CS"/>
</dbReference>
<evidence type="ECO:0000259" key="14">
    <source>
        <dbReference type="Pfam" id="PF02544"/>
    </source>
</evidence>
<evidence type="ECO:0000256" key="12">
    <source>
        <dbReference type="PIRSR" id="PIRSR602401-1"/>
    </source>
</evidence>
<evidence type="ECO:0000256" key="4">
    <source>
        <dbReference type="ARBA" id="ARBA00022617"/>
    </source>
</evidence>
<dbReference type="EMBL" id="NEXV01000535">
    <property type="protein sequence ID" value="PIG81891.1"/>
    <property type="molecule type" value="Genomic_DNA"/>
</dbReference>
<dbReference type="STRING" id="656916.A0A2G7FQ09"/>
<dbReference type="InterPro" id="IPR001128">
    <property type="entry name" value="Cyt_P450"/>
</dbReference>
<evidence type="ECO:0000256" key="1">
    <source>
        <dbReference type="ARBA" id="ARBA00001971"/>
    </source>
</evidence>
<feature type="transmembrane region" description="Helical" evidence="13">
    <location>
        <begin position="636"/>
        <end position="658"/>
    </location>
</feature>
<dbReference type="GO" id="GO:0016020">
    <property type="term" value="C:membrane"/>
    <property type="evidence" value="ECO:0007669"/>
    <property type="project" value="UniProtKB-SubCell"/>
</dbReference>
<protein>
    <submittedName>
        <fullName evidence="15">Steroid alpha reductase family protein</fullName>
    </submittedName>
</protein>
<dbReference type="Proteomes" id="UP000231358">
    <property type="component" value="Unassembled WGS sequence"/>
</dbReference>
<keyword evidence="16" id="KW-1185">Reference proteome</keyword>
<keyword evidence="11 13" id="KW-0472">Membrane</keyword>
<evidence type="ECO:0000313" key="15">
    <source>
        <dbReference type="EMBL" id="PIG81891.1"/>
    </source>
</evidence>
<keyword evidence="10" id="KW-0503">Monooxygenase</keyword>
<evidence type="ECO:0000256" key="13">
    <source>
        <dbReference type="SAM" id="Phobius"/>
    </source>
</evidence>
<evidence type="ECO:0000313" key="16">
    <source>
        <dbReference type="Proteomes" id="UP000231358"/>
    </source>
</evidence>
<keyword evidence="9 12" id="KW-0408">Iron</keyword>
<dbReference type="InterPro" id="IPR001104">
    <property type="entry name" value="3-oxo-5_a-steroid_4-DH_C"/>
</dbReference>
<dbReference type="AlphaFoldDB" id="A0A2G7FQ09"/>
<evidence type="ECO:0000256" key="6">
    <source>
        <dbReference type="ARBA" id="ARBA00022723"/>
    </source>
</evidence>
<dbReference type="Gene3D" id="1.20.120.1630">
    <property type="match status" value="1"/>
</dbReference>
<evidence type="ECO:0000256" key="8">
    <source>
        <dbReference type="ARBA" id="ARBA00023002"/>
    </source>
</evidence>
<organism evidence="15 16">
    <name type="scientific">Aspergillus arachidicola</name>
    <dbReference type="NCBI Taxonomy" id="656916"/>
    <lineage>
        <taxon>Eukaryota</taxon>
        <taxon>Fungi</taxon>
        <taxon>Dikarya</taxon>
        <taxon>Ascomycota</taxon>
        <taxon>Pezizomycotina</taxon>
        <taxon>Eurotiomycetes</taxon>
        <taxon>Eurotiomycetidae</taxon>
        <taxon>Eurotiales</taxon>
        <taxon>Aspergillaceae</taxon>
        <taxon>Aspergillus</taxon>
        <taxon>Aspergillus subgen. Circumdati</taxon>
    </lineage>
</organism>
<feature type="transmembrane region" description="Helical" evidence="13">
    <location>
        <begin position="497"/>
        <end position="517"/>
    </location>
</feature>
<comment type="caution">
    <text evidence="15">The sequence shown here is derived from an EMBL/GenBank/DDBJ whole genome shotgun (WGS) entry which is preliminary data.</text>
</comment>
<feature type="transmembrane region" description="Helical" evidence="13">
    <location>
        <begin position="569"/>
        <end position="588"/>
    </location>
</feature>
<dbReference type="GO" id="GO:0016627">
    <property type="term" value="F:oxidoreductase activity, acting on the CH-CH group of donors"/>
    <property type="evidence" value="ECO:0007669"/>
    <property type="project" value="InterPro"/>
</dbReference>
<keyword evidence="5 13" id="KW-0812">Transmembrane</keyword>
<sequence length="710" mass="81608">MGNLYSSRPRLIVGEWMFGGMIPALMPNGPQWQAAHKLIAPLFAGHSVKAYNEVEDLESARIVYELLGKRWHSSYFRTYASGIAKLLTYGQRDGPDEAALVDALIYESLGAVSIDKVLVDLYPYMNYLPAVFAKSKITARKYRKRVMDLWSMRTKHAIERSDVWSWTQVVHNNKPESMSWEQFIFIIFELEAAATITTSHFLNVFVATALENPDCIKRAQSELDVAVGYDNFPNFSDRDQLPYLNAFILEITRHSTMVPVAFPHAAMKEGEYMGYRIPTDAMLMSNQWLLNMDESTYNNPEDFRPERWIEHPNLPLPSLFGFGRRKCPAARMAKDSIFIAMARILWAFDIKQSRQEKPVSPTDTHSLLYIPQTENVIFEVRSAKHQEVVERRWLDSDKDERHLLNKLSQYMWNIYSTGKAIKSLPQKVRVDPHISTEELYDVLAQMSGLSIYRLRITKKSDGTLVPRSKKTTIDEAGVKDMDVVTVKDLGPQISWRAVFIAEYIGSVFIPGLFLFQLRPYLYSNYDTIPEPRNFQLLLCALLTIHFVKREYESIFVHRFSNATMPARKIVLNSGYYCVMSGNMAYWTFRPDATPSNPVLLCAGLVLFAFGELANLNTHFVLRDLRRPGTSERGVPCGFGFGVVTCPNYLFEIIAWVGIWFVSGLSWSILIFIIIGSLQMAIWAKKKEHRYRKEFGDKYKIKRFVMLPGIH</sequence>
<keyword evidence="7 13" id="KW-1133">Transmembrane helix</keyword>
<comment type="cofactor">
    <cofactor evidence="1 12">
        <name>heme</name>
        <dbReference type="ChEBI" id="CHEBI:30413"/>
    </cofactor>
</comment>
<gene>
    <name evidence="15" type="ORF">AARAC_003712</name>
</gene>
<dbReference type="PROSITE" id="PS00086">
    <property type="entry name" value="CYTOCHROME_P450"/>
    <property type="match status" value="1"/>
</dbReference>
<dbReference type="Pfam" id="PF00067">
    <property type="entry name" value="p450"/>
    <property type="match status" value="1"/>
</dbReference>
<comment type="similarity">
    <text evidence="3">Belongs to the cytochrome P450 family.</text>
</comment>
<evidence type="ECO:0000256" key="10">
    <source>
        <dbReference type="ARBA" id="ARBA00023033"/>
    </source>
</evidence>
<dbReference type="InterPro" id="IPR036396">
    <property type="entry name" value="Cyt_P450_sf"/>
</dbReference>
<evidence type="ECO:0000256" key="9">
    <source>
        <dbReference type="ARBA" id="ARBA00023004"/>
    </source>
</evidence>
<evidence type="ECO:0000256" key="3">
    <source>
        <dbReference type="ARBA" id="ARBA00010617"/>
    </source>
</evidence>
<dbReference type="PRINTS" id="PR00463">
    <property type="entry name" value="EP450I"/>
</dbReference>
<accession>A0A2G7FQ09</accession>
<feature type="transmembrane region" description="Helical" evidence="13">
    <location>
        <begin position="664"/>
        <end position="683"/>
    </location>
</feature>
<dbReference type="SUPFAM" id="SSF48264">
    <property type="entry name" value="Cytochrome P450"/>
    <property type="match status" value="1"/>
</dbReference>
<dbReference type="GO" id="GO:0004497">
    <property type="term" value="F:monooxygenase activity"/>
    <property type="evidence" value="ECO:0007669"/>
    <property type="project" value="UniProtKB-KW"/>
</dbReference>
<feature type="domain" description="3-oxo-5-alpha-steroid 4-dehydrogenase C-terminal" evidence="14">
    <location>
        <begin position="563"/>
        <end position="709"/>
    </location>
</feature>
<name>A0A2G7FQ09_9EURO</name>
<dbReference type="PANTHER" id="PTHR46300:SF1">
    <property type="entry name" value="P450, PUTATIVE (EUROFUNG)-RELATED"/>
    <property type="match status" value="1"/>
</dbReference>
<keyword evidence="4 12" id="KW-0349">Heme</keyword>
<dbReference type="GO" id="GO:0005506">
    <property type="term" value="F:iron ion binding"/>
    <property type="evidence" value="ECO:0007669"/>
    <property type="project" value="InterPro"/>
</dbReference>
<keyword evidence="6 12" id="KW-0479">Metal-binding</keyword>
<feature type="transmembrane region" description="Helical" evidence="13">
    <location>
        <begin position="594"/>
        <end position="615"/>
    </location>
</feature>
<dbReference type="PANTHER" id="PTHR46300">
    <property type="entry name" value="P450, PUTATIVE (EUROFUNG)-RELATED-RELATED"/>
    <property type="match status" value="1"/>
</dbReference>
<evidence type="ECO:0000256" key="7">
    <source>
        <dbReference type="ARBA" id="ARBA00022989"/>
    </source>
</evidence>
<dbReference type="GO" id="GO:0020037">
    <property type="term" value="F:heme binding"/>
    <property type="evidence" value="ECO:0007669"/>
    <property type="project" value="InterPro"/>
</dbReference>
<reference evidence="15 16" key="1">
    <citation type="submission" date="2017-05" db="EMBL/GenBank/DDBJ databases">
        <title>Genome sequence for an aflatoxigenic pathogen of Argentinian peanut, Aspergillus arachidicola.</title>
        <authorList>
            <person name="Moore G."/>
            <person name="Beltz S.B."/>
            <person name="Mack B.M."/>
        </authorList>
    </citation>
    <scope>NUCLEOTIDE SEQUENCE [LARGE SCALE GENOMIC DNA]</scope>
    <source>
        <strain evidence="15 16">CBS 117610</strain>
    </source>
</reference>
<proteinExistence type="inferred from homology"/>
<dbReference type="Pfam" id="PF02544">
    <property type="entry name" value="Steroid_dh"/>
    <property type="match status" value="1"/>
</dbReference>
<feature type="binding site" description="axial binding residue" evidence="12">
    <location>
        <position position="327"/>
    </location>
    <ligand>
        <name>heme</name>
        <dbReference type="ChEBI" id="CHEBI:30413"/>
    </ligand>
    <ligandPart>
        <name>Fe</name>
        <dbReference type="ChEBI" id="CHEBI:18248"/>
    </ligandPart>
</feature>
<dbReference type="InterPro" id="IPR002401">
    <property type="entry name" value="Cyt_P450_E_grp-I"/>
</dbReference>
<evidence type="ECO:0000256" key="5">
    <source>
        <dbReference type="ARBA" id="ARBA00022692"/>
    </source>
</evidence>
<dbReference type="InterPro" id="IPR050364">
    <property type="entry name" value="Cytochrome_P450_fung"/>
</dbReference>
<evidence type="ECO:0000256" key="2">
    <source>
        <dbReference type="ARBA" id="ARBA00004141"/>
    </source>
</evidence>
<comment type="subcellular location">
    <subcellularLocation>
        <location evidence="2">Membrane</location>
        <topology evidence="2">Multi-pass membrane protein</topology>
    </subcellularLocation>
</comment>
<keyword evidence="8" id="KW-0560">Oxidoreductase</keyword>
<dbReference type="Gene3D" id="1.10.630.10">
    <property type="entry name" value="Cytochrome P450"/>
    <property type="match status" value="1"/>
</dbReference>
<dbReference type="GO" id="GO:0006629">
    <property type="term" value="P:lipid metabolic process"/>
    <property type="evidence" value="ECO:0007669"/>
    <property type="project" value="InterPro"/>
</dbReference>